<dbReference type="Gene3D" id="3.20.20.70">
    <property type="entry name" value="Aldolase class I"/>
    <property type="match status" value="1"/>
</dbReference>
<dbReference type="InterPro" id="IPR024924">
    <property type="entry name" value="7-CO-7-deazaguanine_synth-like"/>
</dbReference>
<feature type="binding site" evidence="8">
    <location>
        <position position="30"/>
    </location>
    <ligand>
        <name>[4Fe-4S] cluster</name>
        <dbReference type="ChEBI" id="CHEBI:49883"/>
        <note>4Fe-4S-S-AdoMet</note>
    </ligand>
</feature>
<evidence type="ECO:0000313" key="9">
    <source>
        <dbReference type="EMBL" id="SDO36788.1"/>
    </source>
</evidence>
<dbReference type="GO" id="GO:0051539">
    <property type="term" value="F:4 iron, 4 sulfur cluster binding"/>
    <property type="evidence" value="ECO:0007669"/>
    <property type="project" value="UniProtKB-UniRule"/>
</dbReference>
<organism evidence="9 10">
    <name type="scientific">Desulforhopalus singaporensis</name>
    <dbReference type="NCBI Taxonomy" id="91360"/>
    <lineage>
        <taxon>Bacteria</taxon>
        <taxon>Pseudomonadati</taxon>
        <taxon>Thermodesulfobacteriota</taxon>
        <taxon>Desulfobulbia</taxon>
        <taxon>Desulfobulbales</taxon>
        <taxon>Desulfocapsaceae</taxon>
        <taxon>Desulforhopalus</taxon>
    </lineage>
</organism>
<comment type="similarity">
    <text evidence="8">Belongs to the radical SAM superfamily. 7-carboxy-7-deazaguanine synthase family.</text>
</comment>
<protein>
    <recommendedName>
        <fullName evidence="8">7-carboxy-7-deazaguanine synthase</fullName>
        <shortName evidence="8">CDG synthase</shortName>
        <ecNumber evidence="8">4.3.99.3</ecNumber>
    </recommendedName>
    <alternativeName>
        <fullName evidence="8">Queuosine biosynthesis protein QueE</fullName>
    </alternativeName>
</protein>
<feature type="binding site" evidence="8">
    <location>
        <position position="38"/>
    </location>
    <ligand>
        <name>[4Fe-4S] cluster</name>
        <dbReference type="ChEBI" id="CHEBI:49883"/>
        <note>4Fe-4S-S-AdoMet</note>
    </ligand>
</feature>
<comment type="pathway">
    <text evidence="8">Purine metabolism; 7-cyano-7-deazaguanine biosynthesis.</text>
</comment>
<dbReference type="InterPro" id="IPR013785">
    <property type="entry name" value="Aldolase_TIM"/>
</dbReference>
<feature type="binding site" evidence="8">
    <location>
        <begin position="11"/>
        <end position="13"/>
    </location>
    <ligand>
        <name>substrate</name>
    </ligand>
</feature>
<comment type="caution">
    <text evidence="8">Lacks conserved residue(s) required for the propagation of feature annotation.</text>
</comment>
<accession>A0A1H0IZ63</accession>
<feature type="binding site" evidence="8">
    <location>
        <begin position="37"/>
        <end position="39"/>
    </location>
    <ligand>
        <name>S-adenosyl-L-methionine</name>
        <dbReference type="ChEBI" id="CHEBI:59789"/>
    </ligand>
</feature>
<keyword evidence="10" id="KW-1185">Reference proteome</keyword>
<evidence type="ECO:0000256" key="8">
    <source>
        <dbReference type="HAMAP-Rule" id="MF_00917"/>
    </source>
</evidence>
<reference evidence="9 10" key="1">
    <citation type="submission" date="2016-10" db="EMBL/GenBank/DDBJ databases">
        <authorList>
            <person name="de Groot N.N."/>
        </authorList>
    </citation>
    <scope>NUCLEOTIDE SEQUENCE [LARGE SCALE GENOMIC DNA]</scope>
    <source>
        <strain evidence="9 10">DSM 12130</strain>
    </source>
</reference>
<evidence type="ECO:0000256" key="5">
    <source>
        <dbReference type="ARBA" id="ARBA00023004"/>
    </source>
</evidence>
<comment type="cofactor">
    <cofactor evidence="8">
        <name>S-adenosyl-L-methionine</name>
        <dbReference type="ChEBI" id="CHEBI:59789"/>
    </cofactor>
    <text evidence="8">Binds 1 S-adenosyl-L-methionine per subunit.</text>
</comment>
<dbReference type="InterPro" id="IPR058240">
    <property type="entry name" value="rSAM_sf"/>
</dbReference>
<dbReference type="SFLD" id="SFLDS00029">
    <property type="entry name" value="Radical_SAM"/>
    <property type="match status" value="1"/>
</dbReference>
<feature type="binding site" evidence="8">
    <location>
        <position position="70"/>
    </location>
    <ligand>
        <name>substrate</name>
    </ligand>
</feature>
<dbReference type="GO" id="GO:0008616">
    <property type="term" value="P:tRNA queuosine(34) biosynthetic process"/>
    <property type="evidence" value="ECO:0007669"/>
    <property type="project" value="UniProtKB-UniRule"/>
</dbReference>
<sequence>MLLCHEMFSSLQGEGPHTGRPAFFIRLSGCLEPFCPWCDTKDAWFGGSPASIEDIIQKVVRESHRFVVITGGEPFLQWDDGLSRLDRELAEMKIEVQYETSGKVAIPQQVRGEVICSPKYLSGKWHLARESMYRADAFKFVACRESIFFIDAFIAEHGIDRDRVWLMPKGKTRKEQTELLQFLWEHCVKKGYRLSARLHILCFDQKKGV</sequence>
<feature type="binding site" evidence="8">
    <location>
        <position position="72"/>
    </location>
    <ligand>
        <name>S-adenosyl-L-methionine</name>
        <dbReference type="ChEBI" id="CHEBI:59789"/>
    </ligand>
</feature>
<dbReference type="EMBL" id="FNJI01000001">
    <property type="protein sequence ID" value="SDO36788.1"/>
    <property type="molecule type" value="Genomic_DNA"/>
</dbReference>
<dbReference type="UniPathway" id="UPA00391"/>
<evidence type="ECO:0000313" key="10">
    <source>
        <dbReference type="Proteomes" id="UP000199073"/>
    </source>
</evidence>
<dbReference type="STRING" id="91360.SAMN05660330_00087"/>
<dbReference type="GO" id="GO:1904047">
    <property type="term" value="F:S-adenosyl-L-methionine binding"/>
    <property type="evidence" value="ECO:0007669"/>
    <property type="project" value="UniProtKB-UniRule"/>
</dbReference>
<dbReference type="InterPro" id="IPR007197">
    <property type="entry name" value="rSAM"/>
</dbReference>
<evidence type="ECO:0000256" key="1">
    <source>
        <dbReference type="ARBA" id="ARBA00022485"/>
    </source>
</evidence>
<gene>
    <name evidence="8" type="primary">queE</name>
    <name evidence="9" type="ORF">SAMN05660330_00087</name>
</gene>
<evidence type="ECO:0000256" key="6">
    <source>
        <dbReference type="ARBA" id="ARBA00023014"/>
    </source>
</evidence>
<dbReference type="AlphaFoldDB" id="A0A1H0IZ63"/>
<keyword evidence="4 8" id="KW-0460">Magnesium</keyword>
<evidence type="ECO:0000256" key="4">
    <source>
        <dbReference type="ARBA" id="ARBA00022842"/>
    </source>
</evidence>
<keyword evidence="2 8" id="KW-0949">S-adenosyl-L-methionine</keyword>
<keyword evidence="7 8" id="KW-0456">Lyase</keyword>
<keyword evidence="8" id="KW-0671">Queuosine biosynthesis</keyword>
<feature type="binding site" evidence="8">
    <location>
        <begin position="117"/>
        <end position="119"/>
    </location>
    <ligand>
        <name>S-adenosyl-L-methionine</name>
        <dbReference type="ChEBI" id="CHEBI:59789"/>
    </ligand>
</feature>
<dbReference type="EC" id="4.3.99.3" evidence="8"/>
<keyword evidence="3 8" id="KW-0479">Metal-binding</keyword>
<feature type="binding site" evidence="8">
    <location>
        <position position="35"/>
    </location>
    <ligand>
        <name>[4Fe-4S] cluster</name>
        <dbReference type="ChEBI" id="CHEBI:49883"/>
        <note>4Fe-4S-S-AdoMet</note>
    </ligand>
</feature>
<feature type="binding site" evidence="8">
    <location>
        <position position="26"/>
    </location>
    <ligand>
        <name>substrate</name>
    </ligand>
</feature>
<comment type="function">
    <text evidence="8">Catalyzes the complex heterocyclic radical-mediated conversion of 6-carboxy-5,6,7,8-tetrahydropterin (CPH4) to 7-carboxy-7-deazaguanine (CDG), a step common to the biosynthetic pathways of all 7-deazapurine-containing compounds.</text>
</comment>
<comment type="cofactor">
    <cofactor evidence="8">
        <name>[4Fe-4S] cluster</name>
        <dbReference type="ChEBI" id="CHEBI:49883"/>
    </cofactor>
    <text evidence="8">Binds 1 [4Fe-4S] cluster. The cluster is coordinated with 3 cysteines and an exchangeable S-adenosyl-L-methionine.</text>
</comment>
<comment type="cofactor">
    <cofactor evidence="8">
        <name>Mg(2+)</name>
        <dbReference type="ChEBI" id="CHEBI:18420"/>
    </cofactor>
</comment>
<dbReference type="GO" id="GO:0016840">
    <property type="term" value="F:carbon-nitrogen lyase activity"/>
    <property type="evidence" value="ECO:0007669"/>
    <property type="project" value="UniProtKB-UniRule"/>
</dbReference>
<dbReference type="HAMAP" id="MF_00917">
    <property type="entry name" value="QueE"/>
    <property type="match status" value="1"/>
</dbReference>
<dbReference type="PIRSF" id="PIRSF000370">
    <property type="entry name" value="QueE"/>
    <property type="match status" value="1"/>
</dbReference>
<name>A0A1H0IZ63_9BACT</name>
<dbReference type="GO" id="GO:0000287">
    <property type="term" value="F:magnesium ion binding"/>
    <property type="evidence" value="ECO:0007669"/>
    <property type="project" value="UniProtKB-UniRule"/>
</dbReference>
<dbReference type="Proteomes" id="UP000199073">
    <property type="component" value="Unassembled WGS sequence"/>
</dbReference>
<feature type="binding site" evidence="8">
    <location>
        <position position="40"/>
    </location>
    <ligand>
        <name>Mg(2+)</name>
        <dbReference type="ChEBI" id="CHEBI:18420"/>
    </ligand>
</feature>
<dbReference type="PANTHER" id="PTHR42836:SF1">
    <property type="entry name" value="7-CARBOXY-7-DEAZAGUANINE SYNTHASE"/>
    <property type="match status" value="1"/>
</dbReference>
<evidence type="ECO:0000256" key="2">
    <source>
        <dbReference type="ARBA" id="ARBA00022691"/>
    </source>
</evidence>
<keyword evidence="6 8" id="KW-0411">Iron-sulfur</keyword>
<keyword evidence="1 8" id="KW-0004">4Fe-4S</keyword>
<comment type="catalytic activity">
    <reaction evidence="8">
        <text>6-carboxy-5,6,7,8-tetrahydropterin + H(+) = 7-carboxy-7-carbaguanine + NH4(+)</text>
        <dbReference type="Rhea" id="RHEA:27974"/>
        <dbReference type="ChEBI" id="CHEBI:15378"/>
        <dbReference type="ChEBI" id="CHEBI:28938"/>
        <dbReference type="ChEBI" id="CHEBI:61032"/>
        <dbReference type="ChEBI" id="CHEBI:61036"/>
        <dbReference type="EC" id="4.3.99.3"/>
    </reaction>
</comment>
<dbReference type="PANTHER" id="PTHR42836">
    <property type="entry name" value="7-CARBOXY-7-DEAZAGUANINE SYNTHASE"/>
    <property type="match status" value="1"/>
</dbReference>
<evidence type="ECO:0000256" key="3">
    <source>
        <dbReference type="ARBA" id="ARBA00022723"/>
    </source>
</evidence>
<evidence type="ECO:0000256" key="7">
    <source>
        <dbReference type="ARBA" id="ARBA00023239"/>
    </source>
</evidence>
<keyword evidence="5 8" id="KW-0408">Iron</keyword>
<comment type="subunit">
    <text evidence="8">Homodimer.</text>
</comment>
<dbReference type="SUPFAM" id="SSF102114">
    <property type="entry name" value="Radical SAM enzymes"/>
    <property type="match status" value="1"/>
</dbReference>
<proteinExistence type="inferred from homology"/>